<keyword evidence="6 9" id="KW-1133">Transmembrane helix</keyword>
<feature type="compositionally biased region" description="Polar residues" evidence="8">
    <location>
        <begin position="1"/>
        <end position="19"/>
    </location>
</feature>
<evidence type="ECO:0000256" key="2">
    <source>
        <dbReference type="ARBA" id="ARBA00007935"/>
    </source>
</evidence>
<name>A0ABN2AZQ9_9MICO</name>
<dbReference type="Pfam" id="PF01032">
    <property type="entry name" value="FecCD"/>
    <property type="match status" value="1"/>
</dbReference>
<feature type="transmembrane region" description="Helical" evidence="9">
    <location>
        <begin position="171"/>
        <end position="190"/>
    </location>
</feature>
<feature type="transmembrane region" description="Helical" evidence="9">
    <location>
        <begin position="120"/>
        <end position="139"/>
    </location>
</feature>
<keyword evidence="7 9" id="KW-0472">Membrane</keyword>
<feature type="region of interest" description="Disordered" evidence="8">
    <location>
        <begin position="1"/>
        <end position="25"/>
    </location>
</feature>
<evidence type="ECO:0000256" key="7">
    <source>
        <dbReference type="ARBA" id="ARBA00023136"/>
    </source>
</evidence>
<dbReference type="CDD" id="cd06550">
    <property type="entry name" value="TM_ABC_iron-siderophores_like"/>
    <property type="match status" value="1"/>
</dbReference>
<organism evidence="10 11">
    <name type="scientific">Dermacoccus barathri</name>
    <dbReference type="NCBI Taxonomy" id="322601"/>
    <lineage>
        <taxon>Bacteria</taxon>
        <taxon>Bacillati</taxon>
        <taxon>Actinomycetota</taxon>
        <taxon>Actinomycetes</taxon>
        <taxon>Micrococcales</taxon>
        <taxon>Dermacoccaceae</taxon>
        <taxon>Dermacoccus</taxon>
    </lineage>
</organism>
<dbReference type="PANTHER" id="PTHR30472:SF24">
    <property type="entry name" value="FERRIC ENTEROBACTIN TRANSPORT SYSTEM PERMEASE PROTEIN FEPG"/>
    <property type="match status" value="1"/>
</dbReference>
<comment type="similarity">
    <text evidence="2">Belongs to the binding-protein-dependent transport system permease family. FecCD subfamily.</text>
</comment>
<dbReference type="Proteomes" id="UP001501288">
    <property type="component" value="Unassembled WGS sequence"/>
</dbReference>
<evidence type="ECO:0000256" key="4">
    <source>
        <dbReference type="ARBA" id="ARBA00022475"/>
    </source>
</evidence>
<comment type="subcellular location">
    <subcellularLocation>
        <location evidence="1">Cell membrane</location>
        <topology evidence="1">Multi-pass membrane protein</topology>
    </subcellularLocation>
</comment>
<keyword evidence="11" id="KW-1185">Reference proteome</keyword>
<evidence type="ECO:0000256" key="6">
    <source>
        <dbReference type="ARBA" id="ARBA00022989"/>
    </source>
</evidence>
<reference evidence="10 11" key="1">
    <citation type="journal article" date="2019" name="Int. J. Syst. Evol. Microbiol.">
        <title>The Global Catalogue of Microorganisms (GCM) 10K type strain sequencing project: providing services to taxonomists for standard genome sequencing and annotation.</title>
        <authorList>
            <consortium name="The Broad Institute Genomics Platform"/>
            <consortium name="The Broad Institute Genome Sequencing Center for Infectious Disease"/>
            <person name="Wu L."/>
            <person name="Ma J."/>
        </authorList>
    </citation>
    <scope>NUCLEOTIDE SEQUENCE [LARGE SCALE GENOMIC DNA]</scope>
    <source>
        <strain evidence="10 11">JCM 14588</strain>
    </source>
</reference>
<dbReference type="InterPro" id="IPR037294">
    <property type="entry name" value="ABC_BtuC-like"/>
</dbReference>
<comment type="caution">
    <text evidence="10">The sequence shown here is derived from an EMBL/GenBank/DDBJ whole genome shotgun (WGS) entry which is preliminary data.</text>
</comment>
<evidence type="ECO:0000313" key="10">
    <source>
        <dbReference type="EMBL" id="GAA1530977.1"/>
    </source>
</evidence>
<dbReference type="RefSeq" id="WP_346029362.1">
    <property type="nucleotide sequence ID" value="NZ_BAAANV010000003.1"/>
</dbReference>
<proteinExistence type="inferred from homology"/>
<evidence type="ECO:0000256" key="9">
    <source>
        <dbReference type="SAM" id="Phobius"/>
    </source>
</evidence>
<keyword evidence="3" id="KW-0813">Transport</keyword>
<dbReference type="Gene3D" id="1.10.3470.10">
    <property type="entry name" value="ABC transporter involved in vitamin B12 uptake, BtuC"/>
    <property type="match status" value="1"/>
</dbReference>
<gene>
    <name evidence="10" type="ORF">GCM10009762_01670</name>
</gene>
<dbReference type="SUPFAM" id="SSF81345">
    <property type="entry name" value="ABC transporter involved in vitamin B12 uptake, BtuC"/>
    <property type="match status" value="1"/>
</dbReference>
<feature type="transmembrane region" description="Helical" evidence="9">
    <location>
        <begin position="90"/>
        <end position="108"/>
    </location>
</feature>
<sequence length="358" mass="36692">MNETTSTSPSATQMSPTTLERSRVDTDPRKRRRLFALGALIVATLAIFLVRVLLGDFTFTITDAVRIVLGEQIDVSGANYVLMESKLPRAVAALVGGALFGAAGAAMQSLVRNPLASPDVLGISLGSSTAAVFCVTLLGWSGWPILFVAVLGGFAVSGVILALAKGQTARMILVGIAMAAGLQSVIQWILLKSNAFQAQDAMVWLAGSVSDVTWPEIARLAGIGLPMLVVLAVLAHRLRVLELGRPLAVGLGVPDGAIRAFVFVAVVLGIAVATSVCGPVAFVALLAGPIARRLMGRTSIVAAALVGASITIAGDYVGAYLIPGGGKLPVGVITGLAGAPVLAWLLVASQRGRSKGTP</sequence>
<keyword evidence="5 9" id="KW-0812">Transmembrane</keyword>
<dbReference type="PANTHER" id="PTHR30472">
    <property type="entry name" value="FERRIC ENTEROBACTIN TRANSPORT SYSTEM PERMEASE PROTEIN"/>
    <property type="match status" value="1"/>
</dbReference>
<dbReference type="InterPro" id="IPR000522">
    <property type="entry name" value="ABC_transptr_permease_BtuC"/>
</dbReference>
<dbReference type="EMBL" id="BAAANV010000003">
    <property type="protein sequence ID" value="GAA1530977.1"/>
    <property type="molecule type" value="Genomic_DNA"/>
</dbReference>
<evidence type="ECO:0000313" key="11">
    <source>
        <dbReference type="Proteomes" id="UP001501288"/>
    </source>
</evidence>
<evidence type="ECO:0000256" key="3">
    <source>
        <dbReference type="ARBA" id="ARBA00022448"/>
    </source>
</evidence>
<feature type="transmembrane region" description="Helical" evidence="9">
    <location>
        <begin position="258"/>
        <end position="288"/>
    </location>
</feature>
<accession>A0ABN2AZQ9</accession>
<protein>
    <submittedName>
        <fullName evidence="10">Iron ABC transporter permease</fullName>
    </submittedName>
</protein>
<evidence type="ECO:0000256" key="1">
    <source>
        <dbReference type="ARBA" id="ARBA00004651"/>
    </source>
</evidence>
<evidence type="ECO:0000256" key="8">
    <source>
        <dbReference type="SAM" id="MobiDB-lite"/>
    </source>
</evidence>
<feature type="transmembrane region" description="Helical" evidence="9">
    <location>
        <begin position="34"/>
        <end position="54"/>
    </location>
</feature>
<feature type="transmembrane region" description="Helical" evidence="9">
    <location>
        <begin position="300"/>
        <end position="322"/>
    </location>
</feature>
<feature type="transmembrane region" description="Helical" evidence="9">
    <location>
        <begin position="328"/>
        <end position="347"/>
    </location>
</feature>
<feature type="transmembrane region" description="Helical" evidence="9">
    <location>
        <begin position="145"/>
        <end position="164"/>
    </location>
</feature>
<evidence type="ECO:0000256" key="5">
    <source>
        <dbReference type="ARBA" id="ARBA00022692"/>
    </source>
</evidence>
<keyword evidence="4" id="KW-1003">Cell membrane</keyword>